<feature type="non-terminal residue" evidence="1">
    <location>
        <position position="35"/>
    </location>
</feature>
<evidence type="ECO:0000313" key="1">
    <source>
        <dbReference type="EMBL" id="GAI13736.1"/>
    </source>
</evidence>
<organism evidence="1">
    <name type="scientific">marine sediment metagenome</name>
    <dbReference type="NCBI Taxonomy" id="412755"/>
    <lineage>
        <taxon>unclassified sequences</taxon>
        <taxon>metagenomes</taxon>
        <taxon>ecological metagenomes</taxon>
    </lineage>
</organism>
<gene>
    <name evidence="1" type="ORF">S06H3_15939</name>
</gene>
<dbReference type="AlphaFoldDB" id="X1M6L5"/>
<protein>
    <recommendedName>
        <fullName evidence="2">Type IV pili twitching motility protein PilT</fullName>
    </recommendedName>
</protein>
<reference evidence="1" key="1">
    <citation type="journal article" date="2014" name="Front. Microbiol.">
        <title>High frequency of phylogenetically diverse reductive dehalogenase-homologous genes in deep subseafloor sedimentary metagenomes.</title>
        <authorList>
            <person name="Kawai M."/>
            <person name="Futagami T."/>
            <person name="Toyoda A."/>
            <person name="Takaki Y."/>
            <person name="Nishi S."/>
            <person name="Hori S."/>
            <person name="Arai W."/>
            <person name="Tsubouchi T."/>
            <person name="Morono Y."/>
            <person name="Uchiyama I."/>
            <person name="Ito T."/>
            <person name="Fujiyama A."/>
            <person name="Inagaki F."/>
            <person name="Takami H."/>
        </authorList>
    </citation>
    <scope>NUCLEOTIDE SEQUENCE</scope>
    <source>
        <strain evidence="1">Expedition CK06-06</strain>
    </source>
</reference>
<comment type="caution">
    <text evidence="1">The sequence shown here is derived from an EMBL/GenBank/DDBJ whole genome shotgun (WGS) entry which is preliminary data.</text>
</comment>
<dbReference type="Gene3D" id="3.30.450.90">
    <property type="match status" value="1"/>
</dbReference>
<dbReference type="EMBL" id="BARV01007861">
    <property type="protein sequence ID" value="GAI13736.1"/>
    <property type="molecule type" value="Genomic_DNA"/>
</dbReference>
<accession>X1M6L5</accession>
<evidence type="ECO:0008006" key="2">
    <source>
        <dbReference type="Google" id="ProtNLM"/>
    </source>
</evidence>
<sequence length="35" mass="3845">MDYSSKVKELLQAALTQRASDLHISVGHPPVLRIA</sequence>
<proteinExistence type="predicted"/>
<name>X1M6L5_9ZZZZ</name>